<dbReference type="EMBL" id="JAINUF010000011">
    <property type="protein sequence ID" value="KAJ8347024.1"/>
    <property type="molecule type" value="Genomic_DNA"/>
</dbReference>
<reference evidence="1" key="1">
    <citation type="journal article" date="2023" name="Science">
        <title>Genome structures resolve the early diversification of teleost fishes.</title>
        <authorList>
            <person name="Parey E."/>
            <person name="Louis A."/>
            <person name="Montfort J."/>
            <person name="Bouchez O."/>
            <person name="Roques C."/>
            <person name="Iampietro C."/>
            <person name="Lluch J."/>
            <person name="Castinel A."/>
            <person name="Donnadieu C."/>
            <person name="Desvignes T."/>
            <person name="Floi Bucao C."/>
            <person name="Jouanno E."/>
            <person name="Wen M."/>
            <person name="Mejri S."/>
            <person name="Dirks R."/>
            <person name="Jansen H."/>
            <person name="Henkel C."/>
            <person name="Chen W.J."/>
            <person name="Zahm M."/>
            <person name="Cabau C."/>
            <person name="Klopp C."/>
            <person name="Thompson A.W."/>
            <person name="Robinson-Rechavi M."/>
            <person name="Braasch I."/>
            <person name="Lecointre G."/>
            <person name="Bobe J."/>
            <person name="Postlethwait J.H."/>
            <person name="Berthelot C."/>
            <person name="Roest Crollius H."/>
            <person name="Guiguen Y."/>
        </authorList>
    </citation>
    <scope>NUCLEOTIDE SEQUENCE</scope>
    <source>
        <strain evidence="1">WJC10195</strain>
    </source>
</reference>
<dbReference type="AlphaFoldDB" id="A0A9Q1EXX1"/>
<protein>
    <submittedName>
        <fullName evidence="1">Uncharacterized protein</fullName>
    </submittedName>
</protein>
<evidence type="ECO:0000313" key="2">
    <source>
        <dbReference type="Proteomes" id="UP001152622"/>
    </source>
</evidence>
<name>A0A9Q1EXX1_SYNKA</name>
<comment type="caution">
    <text evidence="1">The sequence shown here is derived from an EMBL/GenBank/DDBJ whole genome shotgun (WGS) entry which is preliminary data.</text>
</comment>
<sequence>MIMQMRNTLQDVERLLLNNAVKGYSEETSVSWINHSMHPAHPVAEAWHRCCIKVISSVQVQQYLDSDWIAELHLGPDWTVDK</sequence>
<gene>
    <name evidence="1" type="ORF">SKAU_G00284250</name>
</gene>
<dbReference type="Proteomes" id="UP001152622">
    <property type="component" value="Chromosome 11"/>
</dbReference>
<accession>A0A9Q1EXX1</accession>
<proteinExistence type="predicted"/>
<keyword evidence="2" id="KW-1185">Reference proteome</keyword>
<organism evidence="1 2">
    <name type="scientific">Synaphobranchus kaupii</name>
    <name type="common">Kaup's arrowtooth eel</name>
    <dbReference type="NCBI Taxonomy" id="118154"/>
    <lineage>
        <taxon>Eukaryota</taxon>
        <taxon>Metazoa</taxon>
        <taxon>Chordata</taxon>
        <taxon>Craniata</taxon>
        <taxon>Vertebrata</taxon>
        <taxon>Euteleostomi</taxon>
        <taxon>Actinopterygii</taxon>
        <taxon>Neopterygii</taxon>
        <taxon>Teleostei</taxon>
        <taxon>Anguilliformes</taxon>
        <taxon>Synaphobranchidae</taxon>
        <taxon>Synaphobranchus</taxon>
    </lineage>
</organism>
<evidence type="ECO:0000313" key="1">
    <source>
        <dbReference type="EMBL" id="KAJ8347024.1"/>
    </source>
</evidence>